<accession>A0AAY4AQZ3</accession>
<protein>
    <recommendedName>
        <fullName evidence="12">BTB domain-containing protein</fullName>
    </recommendedName>
</protein>
<dbReference type="GO" id="GO:0008270">
    <property type="term" value="F:zinc ion binding"/>
    <property type="evidence" value="ECO:0007669"/>
    <property type="project" value="UniProtKB-KW"/>
</dbReference>
<reference evidence="13" key="2">
    <citation type="submission" date="2025-08" db="UniProtKB">
        <authorList>
            <consortium name="Ensembl"/>
        </authorList>
    </citation>
    <scope>IDENTIFICATION</scope>
</reference>
<dbReference type="Ensembl" id="ENSDCDT00010011777.1">
    <property type="protein sequence ID" value="ENSDCDP00010011254.1"/>
    <property type="gene ID" value="ENSDCDG00010004981.1"/>
</dbReference>
<evidence type="ECO:0000256" key="5">
    <source>
        <dbReference type="ARBA" id="ARBA00022771"/>
    </source>
</evidence>
<keyword evidence="9" id="KW-0804">Transcription</keyword>
<keyword evidence="5" id="KW-0863">Zinc-finger</keyword>
<dbReference type="PROSITE" id="PS50097">
    <property type="entry name" value="BTB"/>
    <property type="match status" value="1"/>
</dbReference>
<dbReference type="InterPro" id="IPR000210">
    <property type="entry name" value="BTB/POZ_dom"/>
</dbReference>
<sequence length="87" mass="9672">MVSQAMFWDPLYADVLLLQLNEQRLANPAPFCDLTLITTDNAKFHAHKSILAACRTYFHQLLSSPPTTPPCGPSSSTTPRTDRVEDP</sequence>
<name>A0AAY4AQZ3_9TELE</name>
<keyword evidence="8" id="KW-0238">DNA-binding</keyword>
<dbReference type="PANTHER" id="PTHR46105">
    <property type="entry name" value="AGAP004733-PA"/>
    <property type="match status" value="1"/>
</dbReference>
<evidence type="ECO:0000256" key="3">
    <source>
        <dbReference type="ARBA" id="ARBA00022723"/>
    </source>
</evidence>
<dbReference type="GO" id="GO:0005634">
    <property type="term" value="C:nucleus"/>
    <property type="evidence" value="ECO:0007669"/>
    <property type="project" value="UniProtKB-SubCell"/>
</dbReference>
<reference evidence="13" key="3">
    <citation type="submission" date="2025-09" db="UniProtKB">
        <authorList>
            <consortium name="Ensembl"/>
        </authorList>
    </citation>
    <scope>IDENTIFICATION</scope>
</reference>
<keyword evidence="14" id="KW-1185">Reference proteome</keyword>
<keyword evidence="3" id="KW-0479">Metal-binding</keyword>
<dbReference type="AlphaFoldDB" id="A0AAY4AQZ3"/>
<comment type="subcellular location">
    <subcellularLocation>
        <location evidence="1">Nucleus</location>
    </subcellularLocation>
</comment>
<evidence type="ECO:0000256" key="7">
    <source>
        <dbReference type="ARBA" id="ARBA00023015"/>
    </source>
</evidence>
<evidence type="ECO:0000256" key="8">
    <source>
        <dbReference type="ARBA" id="ARBA00023125"/>
    </source>
</evidence>
<evidence type="ECO:0000256" key="9">
    <source>
        <dbReference type="ARBA" id="ARBA00023163"/>
    </source>
</evidence>
<dbReference type="PANTHER" id="PTHR46105:SF27">
    <property type="entry name" value="TRANSCRIPTIONAL REGULATOR KAISO"/>
    <property type="match status" value="1"/>
</dbReference>
<keyword evidence="7" id="KW-0805">Transcription regulation</keyword>
<dbReference type="SUPFAM" id="SSF54695">
    <property type="entry name" value="POZ domain"/>
    <property type="match status" value="1"/>
</dbReference>
<organism evidence="13 14">
    <name type="scientific">Denticeps clupeoides</name>
    <name type="common">denticle herring</name>
    <dbReference type="NCBI Taxonomy" id="299321"/>
    <lineage>
        <taxon>Eukaryota</taxon>
        <taxon>Metazoa</taxon>
        <taxon>Chordata</taxon>
        <taxon>Craniata</taxon>
        <taxon>Vertebrata</taxon>
        <taxon>Euteleostomi</taxon>
        <taxon>Actinopterygii</taxon>
        <taxon>Neopterygii</taxon>
        <taxon>Teleostei</taxon>
        <taxon>Clupei</taxon>
        <taxon>Clupeiformes</taxon>
        <taxon>Denticipitoidei</taxon>
        <taxon>Denticipitidae</taxon>
        <taxon>Denticeps</taxon>
    </lineage>
</organism>
<evidence type="ECO:0000256" key="6">
    <source>
        <dbReference type="ARBA" id="ARBA00022833"/>
    </source>
</evidence>
<keyword evidence="4" id="KW-0677">Repeat</keyword>
<dbReference type="InterPro" id="IPR011333">
    <property type="entry name" value="SKP1/BTB/POZ_sf"/>
</dbReference>
<evidence type="ECO:0000313" key="14">
    <source>
        <dbReference type="Proteomes" id="UP000694580"/>
    </source>
</evidence>
<feature type="region of interest" description="Disordered" evidence="11">
    <location>
        <begin position="64"/>
        <end position="87"/>
    </location>
</feature>
<feature type="domain" description="BTB" evidence="12">
    <location>
        <begin position="32"/>
        <end position="64"/>
    </location>
</feature>
<dbReference type="Pfam" id="PF00651">
    <property type="entry name" value="BTB"/>
    <property type="match status" value="1"/>
</dbReference>
<evidence type="ECO:0000256" key="11">
    <source>
        <dbReference type="SAM" id="MobiDB-lite"/>
    </source>
</evidence>
<dbReference type="Proteomes" id="UP000694580">
    <property type="component" value="Chromosome 1"/>
</dbReference>
<gene>
    <name evidence="13" type="primary">MLLT11</name>
</gene>
<proteinExistence type="predicted"/>
<reference evidence="13 14" key="1">
    <citation type="submission" date="2020-06" db="EMBL/GenBank/DDBJ databases">
        <authorList>
            <consortium name="Wellcome Sanger Institute Data Sharing"/>
        </authorList>
    </citation>
    <scope>NUCLEOTIDE SEQUENCE [LARGE SCALE GENOMIC DNA]</scope>
</reference>
<evidence type="ECO:0000256" key="10">
    <source>
        <dbReference type="ARBA" id="ARBA00023242"/>
    </source>
</evidence>
<evidence type="ECO:0000256" key="4">
    <source>
        <dbReference type="ARBA" id="ARBA00022737"/>
    </source>
</evidence>
<dbReference type="GeneTree" id="ENSGT00980000203069"/>
<evidence type="ECO:0000256" key="1">
    <source>
        <dbReference type="ARBA" id="ARBA00004123"/>
    </source>
</evidence>
<dbReference type="GO" id="GO:0000978">
    <property type="term" value="F:RNA polymerase II cis-regulatory region sequence-specific DNA binding"/>
    <property type="evidence" value="ECO:0007669"/>
    <property type="project" value="TreeGrafter"/>
</dbReference>
<evidence type="ECO:0000259" key="12">
    <source>
        <dbReference type="PROSITE" id="PS50097"/>
    </source>
</evidence>
<evidence type="ECO:0000256" key="2">
    <source>
        <dbReference type="ARBA" id="ARBA00022491"/>
    </source>
</evidence>
<dbReference type="Gene3D" id="3.30.710.10">
    <property type="entry name" value="Potassium Channel Kv1.1, Chain A"/>
    <property type="match status" value="1"/>
</dbReference>
<keyword evidence="10" id="KW-0539">Nucleus</keyword>
<dbReference type="InterPro" id="IPR050457">
    <property type="entry name" value="ZnFinger_BTB_dom_contain"/>
</dbReference>
<dbReference type="GO" id="GO:0000981">
    <property type="term" value="F:DNA-binding transcription factor activity, RNA polymerase II-specific"/>
    <property type="evidence" value="ECO:0007669"/>
    <property type="project" value="TreeGrafter"/>
</dbReference>
<keyword evidence="2" id="KW-0678">Repressor</keyword>
<keyword evidence="6" id="KW-0862">Zinc</keyword>
<evidence type="ECO:0000313" key="13">
    <source>
        <dbReference type="Ensembl" id="ENSDCDP00010011254.1"/>
    </source>
</evidence>